<protein>
    <recommendedName>
        <fullName evidence="3">Ribosomal protein S1</fullName>
    </recommendedName>
</protein>
<reference evidence="1" key="2">
    <citation type="submission" date="2023-01" db="EMBL/GenBank/DDBJ databases">
        <title>Draft genome sequence of Sneathiella chinensis strain NBRC 103408.</title>
        <authorList>
            <person name="Sun Q."/>
            <person name="Mori K."/>
        </authorList>
    </citation>
    <scope>NUCLEOTIDE SEQUENCE</scope>
    <source>
        <strain evidence="1">NBRC 103408</strain>
    </source>
</reference>
<proteinExistence type="predicted"/>
<accession>A0ABQ5U167</accession>
<dbReference type="EMBL" id="BSNF01000001">
    <property type="protein sequence ID" value="GLQ04945.1"/>
    <property type="molecule type" value="Genomic_DNA"/>
</dbReference>
<evidence type="ECO:0008006" key="3">
    <source>
        <dbReference type="Google" id="ProtNLM"/>
    </source>
</evidence>
<evidence type="ECO:0000313" key="1">
    <source>
        <dbReference type="EMBL" id="GLQ04945.1"/>
    </source>
</evidence>
<comment type="caution">
    <text evidence="1">The sequence shown here is derived from an EMBL/GenBank/DDBJ whole genome shotgun (WGS) entry which is preliminary data.</text>
</comment>
<dbReference type="Pfam" id="PF20099">
    <property type="entry name" value="DUF6489"/>
    <property type="match status" value="1"/>
</dbReference>
<evidence type="ECO:0000313" key="2">
    <source>
        <dbReference type="Proteomes" id="UP001161409"/>
    </source>
</evidence>
<gene>
    <name evidence="1" type="ORF">GCM10007924_01660</name>
</gene>
<name>A0ABQ5U167_9PROT</name>
<organism evidence="1 2">
    <name type="scientific">Sneathiella chinensis</name>
    <dbReference type="NCBI Taxonomy" id="349750"/>
    <lineage>
        <taxon>Bacteria</taxon>
        <taxon>Pseudomonadati</taxon>
        <taxon>Pseudomonadota</taxon>
        <taxon>Alphaproteobacteria</taxon>
        <taxon>Sneathiellales</taxon>
        <taxon>Sneathiellaceae</taxon>
        <taxon>Sneathiella</taxon>
    </lineage>
</organism>
<sequence length="84" mass="9649">MKIKLDIECTPQEARIFFGLPDVEKMQEAIMKELQDRMIENISGLDPEKMMKTWLPASMKGFDQMQNMFWSSLSGDKGGSDSKE</sequence>
<dbReference type="RefSeq" id="WP_169558982.1">
    <property type="nucleotide sequence ID" value="NZ_BSNF01000001.1"/>
</dbReference>
<keyword evidence="2" id="KW-1185">Reference proteome</keyword>
<reference evidence="1" key="1">
    <citation type="journal article" date="2014" name="Int. J. Syst. Evol. Microbiol.">
        <title>Complete genome of a new Firmicutes species belonging to the dominant human colonic microbiota ('Ruminococcus bicirculans') reveals two chromosomes and a selective capacity to utilize plant glucans.</title>
        <authorList>
            <consortium name="NISC Comparative Sequencing Program"/>
            <person name="Wegmann U."/>
            <person name="Louis P."/>
            <person name="Goesmann A."/>
            <person name="Henrissat B."/>
            <person name="Duncan S.H."/>
            <person name="Flint H.J."/>
        </authorList>
    </citation>
    <scope>NUCLEOTIDE SEQUENCE</scope>
    <source>
        <strain evidence="1">NBRC 103408</strain>
    </source>
</reference>
<dbReference type="Proteomes" id="UP001161409">
    <property type="component" value="Unassembled WGS sequence"/>
</dbReference>
<dbReference type="InterPro" id="IPR045502">
    <property type="entry name" value="DUF6489"/>
</dbReference>